<dbReference type="AlphaFoldDB" id="A0A382NEB9"/>
<proteinExistence type="predicted"/>
<dbReference type="PRINTS" id="PR00385">
    <property type="entry name" value="P450"/>
</dbReference>
<accession>A0A382NEB9</accession>
<dbReference type="GO" id="GO:0020037">
    <property type="term" value="F:heme binding"/>
    <property type="evidence" value="ECO:0007669"/>
    <property type="project" value="InterPro"/>
</dbReference>
<dbReference type="InterPro" id="IPR036396">
    <property type="entry name" value="Cyt_P450_sf"/>
</dbReference>
<protein>
    <recommendedName>
        <fullName evidence="2">Cytochrome P450</fullName>
    </recommendedName>
</protein>
<feature type="non-terminal residue" evidence="1">
    <location>
        <position position="1"/>
    </location>
</feature>
<reference evidence="1" key="1">
    <citation type="submission" date="2018-05" db="EMBL/GenBank/DDBJ databases">
        <authorList>
            <person name="Lanie J.A."/>
            <person name="Ng W.-L."/>
            <person name="Kazmierczak K.M."/>
            <person name="Andrzejewski T.M."/>
            <person name="Davidsen T.M."/>
            <person name="Wayne K.J."/>
            <person name="Tettelin H."/>
            <person name="Glass J.I."/>
            <person name="Rusch D."/>
            <person name="Podicherti R."/>
            <person name="Tsui H.-C.T."/>
            <person name="Winkler M.E."/>
        </authorList>
    </citation>
    <scope>NUCLEOTIDE SEQUENCE</scope>
</reference>
<dbReference type="Pfam" id="PF00067">
    <property type="entry name" value="p450"/>
    <property type="match status" value="1"/>
</dbReference>
<sequence>ATMQHSTEDPQGLEAKATECLIGFVSDYFDPAWGPIASPNNSVLSMLHASVERGDLSREQAIRDTAFSLQASIFSSANGAVHAFHEICQHYPEIEMRVNLATDPIRLQECLHEALRLHPASPVSVRLDPDQKDNPLVIDLEGANRDVAVFGIDADIFNPDRIHDHRWPYVGLTFGVGHHSCPGRELAAGQVRTRSRLGTKNNVGTLTRFLAALFELGVSPNPAEPPKASEITTRQIWASYPVSKISPGERL</sequence>
<evidence type="ECO:0000313" key="1">
    <source>
        <dbReference type="EMBL" id="SVC59539.1"/>
    </source>
</evidence>
<gene>
    <name evidence="1" type="ORF">METZ01_LOCUS312393</name>
</gene>
<dbReference type="GO" id="GO:0005506">
    <property type="term" value="F:iron ion binding"/>
    <property type="evidence" value="ECO:0007669"/>
    <property type="project" value="InterPro"/>
</dbReference>
<dbReference type="PROSITE" id="PS00086">
    <property type="entry name" value="CYTOCHROME_P450"/>
    <property type="match status" value="1"/>
</dbReference>
<organism evidence="1">
    <name type="scientific">marine metagenome</name>
    <dbReference type="NCBI Taxonomy" id="408172"/>
    <lineage>
        <taxon>unclassified sequences</taxon>
        <taxon>metagenomes</taxon>
        <taxon>ecological metagenomes</taxon>
    </lineage>
</organism>
<dbReference type="SUPFAM" id="SSF48264">
    <property type="entry name" value="Cytochrome P450"/>
    <property type="match status" value="1"/>
</dbReference>
<name>A0A382NEB9_9ZZZZ</name>
<dbReference type="GO" id="GO:0004497">
    <property type="term" value="F:monooxygenase activity"/>
    <property type="evidence" value="ECO:0007669"/>
    <property type="project" value="InterPro"/>
</dbReference>
<dbReference type="InterPro" id="IPR001128">
    <property type="entry name" value="Cyt_P450"/>
</dbReference>
<evidence type="ECO:0008006" key="2">
    <source>
        <dbReference type="Google" id="ProtNLM"/>
    </source>
</evidence>
<dbReference type="GO" id="GO:0016705">
    <property type="term" value="F:oxidoreductase activity, acting on paired donors, with incorporation or reduction of molecular oxygen"/>
    <property type="evidence" value="ECO:0007669"/>
    <property type="project" value="InterPro"/>
</dbReference>
<dbReference type="EMBL" id="UINC01099908">
    <property type="protein sequence ID" value="SVC59539.1"/>
    <property type="molecule type" value="Genomic_DNA"/>
</dbReference>
<dbReference type="Gene3D" id="1.10.630.10">
    <property type="entry name" value="Cytochrome P450"/>
    <property type="match status" value="1"/>
</dbReference>
<dbReference type="InterPro" id="IPR017972">
    <property type="entry name" value="Cyt_P450_CS"/>
</dbReference>